<dbReference type="GO" id="GO:0006950">
    <property type="term" value="P:response to stress"/>
    <property type="evidence" value="ECO:0007669"/>
    <property type="project" value="TreeGrafter"/>
</dbReference>
<dbReference type="Proteomes" id="UP000451860">
    <property type="component" value="Unassembled WGS sequence"/>
</dbReference>
<dbReference type="InterPro" id="IPR036388">
    <property type="entry name" value="WH-like_DNA-bd_sf"/>
</dbReference>
<dbReference type="PANTHER" id="PTHR33164:SF43">
    <property type="entry name" value="HTH-TYPE TRANSCRIPTIONAL REPRESSOR YETL"/>
    <property type="match status" value="1"/>
</dbReference>
<organism evidence="3 4">
    <name type="scientific">Georgenia thermotolerans</name>
    <dbReference type="NCBI Taxonomy" id="527326"/>
    <lineage>
        <taxon>Bacteria</taxon>
        <taxon>Bacillati</taxon>
        <taxon>Actinomycetota</taxon>
        <taxon>Actinomycetes</taxon>
        <taxon>Micrococcales</taxon>
        <taxon>Bogoriellaceae</taxon>
        <taxon>Georgenia</taxon>
    </lineage>
</organism>
<feature type="domain" description="HTH marR-type" evidence="2">
    <location>
        <begin position="15"/>
        <end position="155"/>
    </location>
</feature>
<dbReference type="InterPro" id="IPR039422">
    <property type="entry name" value="MarR/SlyA-like"/>
</dbReference>
<sequence length="178" mass="19621">MADAPRYWYADGEQTVAVLQALRRFRRSDEEMRRRMSADMDMNVTDLQALQVVIAAERTESPATPRMLASRLRISTASTTKLLDRLTASGHLVRSPHPRDRRSLVVRATAHAHAEVRERLGHMHERMGEIAAAVPEHCRPAVADFLLAMAEELDRTGTVAPLTPSPRPPAPDAGAAGS</sequence>
<dbReference type="SUPFAM" id="SSF46785">
    <property type="entry name" value="Winged helix' DNA-binding domain"/>
    <property type="match status" value="1"/>
</dbReference>
<dbReference type="PANTHER" id="PTHR33164">
    <property type="entry name" value="TRANSCRIPTIONAL REGULATOR, MARR FAMILY"/>
    <property type="match status" value="1"/>
</dbReference>
<dbReference type="OrthoDB" id="162531at2"/>
<comment type="caution">
    <text evidence="3">The sequence shown here is derived from an EMBL/GenBank/DDBJ whole genome shotgun (WGS) entry which is preliminary data.</text>
</comment>
<dbReference type="RefSeq" id="WP_152202583.1">
    <property type="nucleotide sequence ID" value="NZ_VUKF01000015.1"/>
</dbReference>
<protein>
    <submittedName>
        <fullName evidence="3">MarR family transcriptional regulator</fullName>
    </submittedName>
</protein>
<evidence type="ECO:0000259" key="2">
    <source>
        <dbReference type="PROSITE" id="PS50995"/>
    </source>
</evidence>
<dbReference type="SMART" id="SM00347">
    <property type="entry name" value="HTH_MARR"/>
    <property type="match status" value="1"/>
</dbReference>
<dbReference type="InterPro" id="IPR000835">
    <property type="entry name" value="HTH_MarR-typ"/>
</dbReference>
<dbReference type="Gene3D" id="1.10.10.10">
    <property type="entry name" value="Winged helix-like DNA-binding domain superfamily/Winged helix DNA-binding domain"/>
    <property type="match status" value="1"/>
</dbReference>
<accession>A0A7J5ULC3</accession>
<evidence type="ECO:0000256" key="1">
    <source>
        <dbReference type="SAM" id="MobiDB-lite"/>
    </source>
</evidence>
<keyword evidence="4" id="KW-1185">Reference proteome</keyword>
<dbReference type="AlphaFoldDB" id="A0A7J5ULC3"/>
<proteinExistence type="predicted"/>
<dbReference type="InterPro" id="IPR036390">
    <property type="entry name" value="WH_DNA-bd_sf"/>
</dbReference>
<evidence type="ECO:0000313" key="4">
    <source>
        <dbReference type="Proteomes" id="UP000451860"/>
    </source>
</evidence>
<dbReference type="GO" id="GO:0003700">
    <property type="term" value="F:DNA-binding transcription factor activity"/>
    <property type="evidence" value="ECO:0007669"/>
    <property type="project" value="InterPro"/>
</dbReference>
<dbReference type="PROSITE" id="PS50995">
    <property type="entry name" value="HTH_MARR_2"/>
    <property type="match status" value="1"/>
</dbReference>
<evidence type="ECO:0000313" key="3">
    <source>
        <dbReference type="EMBL" id="KAE8763162.1"/>
    </source>
</evidence>
<reference evidence="3 4" key="1">
    <citation type="submission" date="2019-10" db="EMBL/GenBank/DDBJ databases">
        <title>Georgenia wutianyii sp. nov. and Georgenia yuyongxinii sp. nov. isolated from plateau pika (Ochotona curzoniae) in the Qinghai-Tibet plateau of China.</title>
        <authorList>
            <person name="Tian Z."/>
        </authorList>
    </citation>
    <scope>NUCLEOTIDE SEQUENCE [LARGE SCALE GENOMIC DNA]</scope>
    <source>
        <strain evidence="3 4">DSM 21501</strain>
    </source>
</reference>
<feature type="region of interest" description="Disordered" evidence="1">
    <location>
        <begin position="157"/>
        <end position="178"/>
    </location>
</feature>
<name>A0A7J5ULC3_9MICO</name>
<dbReference type="Pfam" id="PF12802">
    <property type="entry name" value="MarR_2"/>
    <property type="match status" value="1"/>
</dbReference>
<dbReference type="EMBL" id="WHJE01000090">
    <property type="protein sequence ID" value="KAE8763162.1"/>
    <property type="molecule type" value="Genomic_DNA"/>
</dbReference>
<gene>
    <name evidence="3" type="ORF">GB883_15540</name>
</gene>